<dbReference type="AlphaFoldDB" id="A0A9D1LNQ7"/>
<dbReference type="Pfam" id="PF00356">
    <property type="entry name" value="LacI"/>
    <property type="match status" value="1"/>
</dbReference>
<dbReference type="InterPro" id="IPR001761">
    <property type="entry name" value="Peripla_BP/Lac1_sug-bd_dom"/>
</dbReference>
<protein>
    <submittedName>
        <fullName evidence="6">LacI family DNA-binding transcriptional regulator</fullName>
    </submittedName>
</protein>
<dbReference type="PANTHER" id="PTHR30146:SF95">
    <property type="entry name" value="RIBOSE OPERON REPRESSOR"/>
    <property type="match status" value="1"/>
</dbReference>
<evidence type="ECO:0000313" key="7">
    <source>
        <dbReference type="Proteomes" id="UP000824070"/>
    </source>
</evidence>
<accession>A0A9D1LNQ7</accession>
<keyword evidence="2" id="KW-0805">Transcription regulation</keyword>
<dbReference type="PANTHER" id="PTHR30146">
    <property type="entry name" value="LACI-RELATED TRANSCRIPTIONAL REPRESSOR"/>
    <property type="match status" value="1"/>
</dbReference>
<dbReference type="InterPro" id="IPR000843">
    <property type="entry name" value="HTH_LacI"/>
</dbReference>
<dbReference type="EMBL" id="DVMV01000018">
    <property type="protein sequence ID" value="HIU45193.1"/>
    <property type="molecule type" value="Genomic_DNA"/>
</dbReference>
<evidence type="ECO:0000313" key="6">
    <source>
        <dbReference type="EMBL" id="HIU45193.1"/>
    </source>
</evidence>
<name>A0A9D1LNQ7_9FIRM</name>
<gene>
    <name evidence="6" type="ORF">IAC52_02720</name>
</gene>
<keyword evidence="4" id="KW-0804">Transcription</keyword>
<organism evidence="6 7">
    <name type="scientific">Candidatus Alloenteromonas pullicola</name>
    <dbReference type="NCBI Taxonomy" id="2840784"/>
    <lineage>
        <taxon>Bacteria</taxon>
        <taxon>Bacillati</taxon>
        <taxon>Bacillota</taxon>
        <taxon>Bacillota incertae sedis</taxon>
        <taxon>Candidatus Alloenteromonas</taxon>
    </lineage>
</organism>
<dbReference type="SUPFAM" id="SSF53822">
    <property type="entry name" value="Periplasmic binding protein-like I"/>
    <property type="match status" value="1"/>
</dbReference>
<evidence type="ECO:0000259" key="5">
    <source>
        <dbReference type="PROSITE" id="PS50932"/>
    </source>
</evidence>
<dbReference type="GO" id="GO:0003700">
    <property type="term" value="F:DNA-binding transcription factor activity"/>
    <property type="evidence" value="ECO:0007669"/>
    <property type="project" value="TreeGrafter"/>
</dbReference>
<feature type="domain" description="HTH lacI-type" evidence="5">
    <location>
        <begin position="2"/>
        <end position="55"/>
    </location>
</feature>
<evidence type="ECO:0000256" key="1">
    <source>
        <dbReference type="ARBA" id="ARBA00022491"/>
    </source>
</evidence>
<dbReference type="SMART" id="SM00354">
    <property type="entry name" value="HTH_LACI"/>
    <property type="match status" value="1"/>
</dbReference>
<dbReference type="Proteomes" id="UP000824070">
    <property type="component" value="Unassembled WGS sequence"/>
</dbReference>
<evidence type="ECO:0000256" key="3">
    <source>
        <dbReference type="ARBA" id="ARBA00023125"/>
    </source>
</evidence>
<sequence length="319" mass="35806">MSSIIDVAKKAGVSKSTVSRYFNNGYVSEECAERIKKAIDDLSYSPSSLGRALKYNRSMTIGLCVPKISHPFFSKITEAIEDEAYALGYRLLLTDSGNDKAREESFISLAKKSQIDGIIFVTHNFYDRMDPNLPIVTIDRRFAGGVPTITSDNYEATKKALAYLWEQGARRIGFLGGKPAVTSFVYDRYRAYSDFASEHGMEERTGYYESKHGEEYCYSEKYFASFPDVDAVFATSDAYGFAYYRVLVRNGKSCDDVKIITYDGCMNDLIQSPSFTSVVQDIPAMAKKVVEVLNMRITGQKDIDDVYTIPTTFFKGETA</sequence>
<proteinExistence type="predicted"/>
<keyword evidence="3 6" id="KW-0238">DNA-binding</keyword>
<evidence type="ECO:0000256" key="2">
    <source>
        <dbReference type="ARBA" id="ARBA00023015"/>
    </source>
</evidence>
<dbReference type="CDD" id="cd01392">
    <property type="entry name" value="HTH_LacI"/>
    <property type="match status" value="1"/>
</dbReference>
<reference evidence="6" key="1">
    <citation type="submission" date="2020-10" db="EMBL/GenBank/DDBJ databases">
        <authorList>
            <person name="Gilroy R."/>
        </authorList>
    </citation>
    <scope>NUCLEOTIDE SEQUENCE</scope>
    <source>
        <strain evidence="6">ChiGjej1B1-22543</strain>
    </source>
</reference>
<dbReference type="SUPFAM" id="SSF47413">
    <property type="entry name" value="lambda repressor-like DNA-binding domains"/>
    <property type="match status" value="1"/>
</dbReference>
<dbReference type="InterPro" id="IPR028082">
    <property type="entry name" value="Peripla_BP_I"/>
</dbReference>
<dbReference type="InterPro" id="IPR010982">
    <property type="entry name" value="Lambda_DNA-bd_dom_sf"/>
</dbReference>
<comment type="caution">
    <text evidence="6">The sequence shown here is derived from an EMBL/GenBank/DDBJ whole genome shotgun (WGS) entry which is preliminary data.</text>
</comment>
<dbReference type="PROSITE" id="PS50932">
    <property type="entry name" value="HTH_LACI_2"/>
    <property type="match status" value="1"/>
</dbReference>
<dbReference type="Pfam" id="PF00532">
    <property type="entry name" value="Peripla_BP_1"/>
    <property type="match status" value="1"/>
</dbReference>
<dbReference type="Gene3D" id="1.10.260.40">
    <property type="entry name" value="lambda repressor-like DNA-binding domains"/>
    <property type="match status" value="1"/>
</dbReference>
<evidence type="ECO:0000256" key="4">
    <source>
        <dbReference type="ARBA" id="ARBA00023163"/>
    </source>
</evidence>
<dbReference type="GO" id="GO:0000976">
    <property type="term" value="F:transcription cis-regulatory region binding"/>
    <property type="evidence" value="ECO:0007669"/>
    <property type="project" value="TreeGrafter"/>
</dbReference>
<reference evidence="6" key="2">
    <citation type="journal article" date="2021" name="PeerJ">
        <title>Extensive microbial diversity within the chicken gut microbiome revealed by metagenomics and culture.</title>
        <authorList>
            <person name="Gilroy R."/>
            <person name="Ravi A."/>
            <person name="Getino M."/>
            <person name="Pursley I."/>
            <person name="Horton D.L."/>
            <person name="Alikhan N.F."/>
            <person name="Baker D."/>
            <person name="Gharbi K."/>
            <person name="Hall N."/>
            <person name="Watson M."/>
            <person name="Adriaenssens E.M."/>
            <person name="Foster-Nyarko E."/>
            <person name="Jarju S."/>
            <person name="Secka A."/>
            <person name="Antonio M."/>
            <person name="Oren A."/>
            <person name="Chaudhuri R.R."/>
            <person name="La Ragione R."/>
            <person name="Hildebrand F."/>
            <person name="Pallen M.J."/>
        </authorList>
    </citation>
    <scope>NUCLEOTIDE SEQUENCE</scope>
    <source>
        <strain evidence="6">ChiGjej1B1-22543</strain>
    </source>
</reference>
<keyword evidence="1" id="KW-0678">Repressor</keyword>
<dbReference type="Gene3D" id="3.40.50.2300">
    <property type="match status" value="2"/>
</dbReference>